<dbReference type="GO" id="GO:0008781">
    <property type="term" value="F:N-acylneuraminate cytidylyltransferase activity"/>
    <property type="evidence" value="ECO:0007669"/>
    <property type="project" value="TreeGrafter"/>
</dbReference>
<dbReference type="InterPro" id="IPR020039">
    <property type="entry name" value="PseF"/>
</dbReference>
<dbReference type="PANTHER" id="PTHR21485">
    <property type="entry name" value="HAD SUPERFAMILY MEMBERS CMAS AND KDSC"/>
    <property type="match status" value="1"/>
</dbReference>
<evidence type="ECO:0000313" key="2">
    <source>
        <dbReference type="Proteomes" id="UP000295718"/>
    </source>
</evidence>
<dbReference type="AlphaFoldDB" id="A0A4R1R255"/>
<organism evidence="1 2">
    <name type="scientific">Kineothrix alysoides</name>
    <dbReference type="NCBI Taxonomy" id="1469948"/>
    <lineage>
        <taxon>Bacteria</taxon>
        <taxon>Bacillati</taxon>
        <taxon>Bacillota</taxon>
        <taxon>Clostridia</taxon>
        <taxon>Lachnospirales</taxon>
        <taxon>Lachnospiraceae</taxon>
        <taxon>Kineothrix</taxon>
    </lineage>
</organism>
<keyword evidence="1" id="KW-0548">Nucleotidyltransferase</keyword>
<dbReference type="OrthoDB" id="9805604at2"/>
<dbReference type="STRING" id="1469948.GCA_000732725_03679"/>
<keyword evidence="1" id="KW-0808">Transferase</keyword>
<dbReference type="InterPro" id="IPR029044">
    <property type="entry name" value="Nucleotide-diphossugar_trans"/>
</dbReference>
<evidence type="ECO:0000313" key="1">
    <source>
        <dbReference type="EMBL" id="TCL59445.1"/>
    </source>
</evidence>
<dbReference type="EMBL" id="SLUO01000004">
    <property type="protein sequence ID" value="TCL59445.1"/>
    <property type="molecule type" value="Genomic_DNA"/>
</dbReference>
<dbReference type="Proteomes" id="UP000295718">
    <property type="component" value="Unassembled WGS sequence"/>
</dbReference>
<protein>
    <submittedName>
        <fullName evidence="1">N-acylneuraminate cytidylyltransferase</fullName>
    </submittedName>
</protein>
<dbReference type="InterPro" id="IPR003329">
    <property type="entry name" value="Cytidylyl_trans"/>
</dbReference>
<dbReference type="CDD" id="cd02513">
    <property type="entry name" value="CMP-NeuAc_Synthase"/>
    <property type="match status" value="1"/>
</dbReference>
<reference evidence="1 2" key="1">
    <citation type="submission" date="2019-03" db="EMBL/GenBank/DDBJ databases">
        <title>Genomic Encyclopedia of Type Strains, Phase IV (KMG-IV): sequencing the most valuable type-strain genomes for metagenomic binning, comparative biology and taxonomic classification.</title>
        <authorList>
            <person name="Goeker M."/>
        </authorList>
    </citation>
    <scope>NUCLEOTIDE SEQUENCE [LARGE SCALE GENOMIC DNA]</scope>
    <source>
        <strain evidence="1 2">DSM 100556</strain>
    </source>
</reference>
<dbReference type="InterPro" id="IPR050793">
    <property type="entry name" value="CMP-NeuNAc_synthase"/>
</dbReference>
<proteinExistence type="predicted"/>
<dbReference type="Pfam" id="PF02348">
    <property type="entry name" value="CTP_transf_3"/>
    <property type="match status" value="1"/>
</dbReference>
<comment type="caution">
    <text evidence="1">The sequence shown here is derived from an EMBL/GenBank/DDBJ whole genome shotgun (WGS) entry which is preliminary data.</text>
</comment>
<gene>
    <name evidence="1" type="ORF">EDD76_104182</name>
</gene>
<name>A0A4R1R255_9FIRM</name>
<dbReference type="NCBIfam" id="TIGR03584">
    <property type="entry name" value="PseF"/>
    <property type="match status" value="1"/>
</dbReference>
<dbReference type="PANTHER" id="PTHR21485:SF6">
    <property type="entry name" value="N-ACYLNEURAMINATE CYTIDYLYLTRANSFERASE-RELATED"/>
    <property type="match status" value="1"/>
</dbReference>
<keyword evidence="2" id="KW-1185">Reference proteome</keyword>
<accession>A0A4R1R255</accession>
<dbReference type="RefSeq" id="WP_031392298.1">
    <property type="nucleotide sequence ID" value="NZ_JPNB01000002.1"/>
</dbReference>
<sequence>MQLGAVAVITARGGSKRIPGKNKKEFLGKPIICYSIEAALSCGLFDEVMVSTDDREIEDIAVKAGASVPFMRSDAASDDYATTDDVLLEVLEEYEKRGKTFEYMACIYPTAPFVTAAKLKSAFHILKRDNASGVMPVVSFSFPPQRGMAIRDGRLEYCYPENAMKRSQDLETMYHDCGQFYFYNTEKYRACRGDLKEGYVPIVVPETQVQDIDNASDWKLAEIKYRMMEEDGNGEEN</sequence>
<dbReference type="SUPFAM" id="SSF53448">
    <property type="entry name" value="Nucleotide-diphospho-sugar transferases"/>
    <property type="match status" value="1"/>
</dbReference>
<dbReference type="Gene3D" id="3.90.550.10">
    <property type="entry name" value="Spore Coat Polysaccharide Biosynthesis Protein SpsA, Chain A"/>
    <property type="match status" value="1"/>
</dbReference>